<evidence type="ECO:0000256" key="4">
    <source>
        <dbReference type="SAM" id="SignalP"/>
    </source>
</evidence>
<name>A0A9P0EJA4_9HYPO</name>
<sequence>MGSSLSIWLLLFSATLVAGHEWNTTCTTRTQRPAWNALTDEEKIAYLEAEKCLQARPAQVGTVGAENRWDELHWSHISQTSYIHGVHTYVKGGFLPWHRYFVRVHEYLLQSECGYEGGQPYWNETADASDLLSSVVLDPDTGFGGDGSCITDGPFVDVRLRLNANGATDPYCIYRSLSSRDFSSAVQGNVDACMETTSYEDARNCFEGSPHNAGHGGVGGLMVNVALSPGDPIFFLHHAYIDKIWWEWQELDLEARLTDMSGTNQPGSGGGPGGGGPGGGGPPGLKLRAETFDYGDPGNETTLSHILGMVNIVPDAIIAEVMDLRGDLICAEYLD</sequence>
<dbReference type="GO" id="GO:0046872">
    <property type="term" value="F:metal ion binding"/>
    <property type="evidence" value="ECO:0007669"/>
    <property type="project" value="UniProtKB-KW"/>
</dbReference>
<keyword evidence="1" id="KW-0479">Metal-binding</keyword>
<feature type="signal peptide" evidence="4">
    <location>
        <begin position="1"/>
        <end position="19"/>
    </location>
</feature>
<dbReference type="SUPFAM" id="SSF48056">
    <property type="entry name" value="Di-copper centre-containing domain"/>
    <property type="match status" value="1"/>
</dbReference>
<dbReference type="InterPro" id="IPR002227">
    <property type="entry name" value="Tyrosinase_Cu-bd"/>
</dbReference>
<evidence type="ECO:0000256" key="1">
    <source>
        <dbReference type="ARBA" id="ARBA00022723"/>
    </source>
</evidence>
<protein>
    <recommendedName>
        <fullName evidence="5">Tyrosinase copper-binding domain-containing protein</fullName>
    </recommendedName>
</protein>
<feature type="chain" id="PRO_5040476792" description="Tyrosinase copper-binding domain-containing protein" evidence="4">
    <location>
        <begin position="20"/>
        <end position="335"/>
    </location>
</feature>
<feature type="compositionally biased region" description="Gly residues" evidence="3">
    <location>
        <begin position="267"/>
        <end position="283"/>
    </location>
</feature>
<feature type="region of interest" description="Disordered" evidence="3">
    <location>
        <begin position="259"/>
        <end position="286"/>
    </location>
</feature>
<keyword evidence="7" id="KW-1185">Reference proteome</keyword>
<dbReference type="PANTHER" id="PTHR11474">
    <property type="entry name" value="TYROSINASE FAMILY MEMBER"/>
    <property type="match status" value="1"/>
</dbReference>
<reference evidence="6" key="1">
    <citation type="submission" date="2021-10" db="EMBL/GenBank/DDBJ databases">
        <authorList>
            <person name="Piombo E."/>
        </authorList>
    </citation>
    <scope>NUCLEOTIDE SEQUENCE</scope>
</reference>
<dbReference type="Proteomes" id="UP000775872">
    <property type="component" value="Unassembled WGS sequence"/>
</dbReference>
<dbReference type="InterPro" id="IPR008922">
    <property type="entry name" value="Di-copper_centre_dom_sf"/>
</dbReference>
<evidence type="ECO:0000256" key="3">
    <source>
        <dbReference type="SAM" id="MobiDB-lite"/>
    </source>
</evidence>
<dbReference type="PANTHER" id="PTHR11474:SF126">
    <property type="entry name" value="TYROSINASE-LIKE PROTEIN TYR-1-RELATED"/>
    <property type="match status" value="1"/>
</dbReference>
<proteinExistence type="predicted"/>
<dbReference type="EMBL" id="CABFOC020000040">
    <property type="protein sequence ID" value="CAH0051277.1"/>
    <property type="molecule type" value="Genomic_DNA"/>
</dbReference>
<evidence type="ECO:0000256" key="2">
    <source>
        <dbReference type="ARBA" id="ARBA00023008"/>
    </source>
</evidence>
<feature type="domain" description="Tyrosinase copper-binding" evidence="5">
    <location>
        <begin position="231"/>
        <end position="242"/>
    </location>
</feature>
<dbReference type="Gene3D" id="1.10.1280.10">
    <property type="entry name" value="Di-copper center containing domain from catechol oxidase"/>
    <property type="match status" value="1"/>
</dbReference>
<dbReference type="Pfam" id="PF00264">
    <property type="entry name" value="Tyrosinase"/>
    <property type="match status" value="1"/>
</dbReference>
<dbReference type="InterPro" id="IPR050316">
    <property type="entry name" value="Tyrosinase/Hemocyanin"/>
</dbReference>
<dbReference type="AlphaFoldDB" id="A0A9P0EJA4"/>
<gene>
    <name evidence="6" type="ORF">CSOL1703_00014598</name>
</gene>
<evidence type="ECO:0000313" key="6">
    <source>
        <dbReference type="EMBL" id="CAH0051277.1"/>
    </source>
</evidence>
<dbReference type="OrthoDB" id="6132182at2759"/>
<keyword evidence="4" id="KW-0732">Signal</keyword>
<dbReference type="PRINTS" id="PR00092">
    <property type="entry name" value="TYROSINASE"/>
</dbReference>
<organism evidence="6 7">
    <name type="scientific">Clonostachys solani</name>
    <dbReference type="NCBI Taxonomy" id="160281"/>
    <lineage>
        <taxon>Eukaryota</taxon>
        <taxon>Fungi</taxon>
        <taxon>Dikarya</taxon>
        <taxon>Ascomycota</taxon>
        <taxon>Pezizomycotina</taxon>
        <taxon>Sordariomycetes</taxon>
        <taxon>Hypocreomycetidae</taxon>
        <taxon>Hypocreales</taxon>
        <taxon>Bionectriaceae</taxon>
        <taxon>Clonostachys</taxon>
    </lineage>
</organism>
<evidence type="ECO:0000313" key="7">
    <source>
        <dbReference type="Proteomes" id="UP000775872"/>
    </source>
</evidence>
<dbReference type="GO" id="GO:0016491">
    <property type="term" value="F:oxidoreductase activity"/>
    <property type="evidence" value="ECO:0007669"/>
    <property type="project" value="InterPro"/>
</dbReference>
<comment type="caution">
    <text evidence="6">The sequence shown here is derived from an EMBL/GenBank/DDBJ whole genome shotgun (WGS) entry which is preliminary data.</text>
</comment>
<accession>A0A9P0EJA4</accession>
<dbReference type="PROSITE" id="PS00498">
    <property type="entry name" value="TYROSINASE_2"/>
    <property type="match status" value="1"/>
</dbReference>
<evidence type="ECO:0000259" key="5">
    <source>
        <dbReference type="PROSITE" id="PS00498"/>
    </source>
</evidence>
<keyword evidence="2" id="KW-0186">Copper</keyword>